<reference evidence="2" key="1">
    <citation type="submission" date="2013-08" db="EMBL/GenBank/DDBJ databases">
        <title>Intrasporangium oryzae NRRL B-24470.</title>
        <authorList>
            <person name="Liu H."/>
            <person name="Wang G."/>
        </authorList>
    </citation>
    <scope>NUCLEOTIDE SEQUENCE [LARGE SCALE GENOMIC DNA]</scope>
    <source>
        <strain evidence="2">Q5-1</strain>
    </source>
</reference>
<keyword evidence="2" id="KW-1185">Reference proteome</keyword>
<dbReference type="Proteomes" id="UP000019494">
    <property type="component" value="Unassembled WGS sequence"/>
</dbReference>
<name>W9GP94_9MICO</name>
<comment type="caution">
    <text evidence="1">The sequence shown here is derived from an EMBL/GenBank/DDBJ whole genome shotgun (WGS) entry which is preliminary data.</text>
</comment>
<dbReference type="EMBL" id="AWQS01000029">
    <property type="protein sequence ID" value="EWT06897.1"/>
    <property type="molecule type" value="Genomic_DNA"/>
</dbReference>
<sequence>MLPKLLGARLVLQGAVTLLASDADRSGRRALHELGAVVDALHSVSMVGLAIVSSRRRREGTEQALVAAGFAAGEALVVRSLS</sequence>
<dbReference type="OrthoDB" id="4734201at2"/>
<protein>
    <submittedName>
        <fullName evidence="1">Uncharacterized protein</fullName>
    </submittedName>
</protein>
<proteinExistence type="predicted"/>
<evidence type="ECO:0000313" key="1">
    <source>
        <dbReference type="EMBL" id="EWT06897.1"/>
    </source>
</evidence>
<dbReference type="AlphaFoldDB" id="W9GP94"/>
<gene>
    <name evidence="1" type="ORF">N864_14385</name>
</gene>
<organism evidence="1 2">
    <name type="scientific">Intrasporangium chromatireducens Q5-1</name>
    <dbReference type="NCBI Taxonomy" id="584657"/>
    <lineage>
        <taxon>Bacteria</taxon>
        <taxon>Bacillati</taxon>
        <taxon>Actinomycetota</taxon>
        <taxon>Actinomycetes</taxon>
        <taxon>Micrococcales</taxon>
        <taxon>Intrasporangiaceae</taxon>
        <taxon>Intrasporangium</taxon>
    </lineage>
</organism>
<dbReference type="RefSeq" id="WP_034714493.1">
    <property type="nucleotide sequence ID" value="NZ_AWQS01000029.1"/>
</dbReference>
<accession>W9GP94</accession>
<evidence type="ECO:0000313" key="2">
    <source>
        <dbReference type="Proteomes" id="UP000019494"/>
    </source>
</evidence>